<name>A0A2V2YRL0_9BACL</name>
<gene>
    <name evidence="2" type="ORF">DFQ01_11674</name>
</gene>
<dbReference type="GO" id="GO:0016747">
    <property type="term" value="F:acyltransferase activity, transferring groups other than amino-acyl groups"/>
    <property type="evidence" value="ECO:0007669"/>
    <property type="project" value="InterPro"/>
</dbReference>
<dbReference type="RefSeq" id="WP_217490340.1">
    <property type="nucleotide sequence ID" value="NZ_CP054612.1"/>
</dbReference>
<dbReference type="InterPro" id="IPR053144">
    <property type="entry name" value="Acetyltransferase_Butenolide"/>
</dbReference>
<dbReference type="InterPro" id="IPR000182">
    <property type="entry name" value="GNAT_dom"/>
</dbReference>
<feature type="domain" description="N-acetyltransferase" evidence="1">
    <location>
        <begin position="18"/>
        <end position="145"/>
    </location>
</feature>
<dbReference type="Gene3D" id="3.40.630.30">
    <property type="match status" value="1"/>
</dbReference>
<dbReference type="Proteomes" id="UP000246635">
    <property type="component" value="Unassembled WGS sequence"/>
</dbReference>
<dbReference type="EMBL" id="QGTQ01000016">
    <property type="protein sequence ID" value="PWV98675.1"/>
    <property type="molecule type" value="Genomic_DNA"/>
</dbReference>
<protein>
    <submittedName>
        <fullName evidence="2">Acetyltransferase (GNAT) family protein</fullName>
    </submittedName>
</protein>
<organism evidence="2 3">
    <name type="scientific">Paenibacillus cellulosilyticus</name>
    <dbReference type="NCBI Taxonomy" id="375489"/>
    <lineage>
        <taxon>Bacteria</taxon>
        <taxon>Bacillati</taxon>
        <taxon>Bacillota</taxon>
        <taxon>Bacilli</taxon>
        <taxon>Bacillales</taxon>
        <taxon>Paenibacillaceae</taxon>
        <taxon>Paenibacillus</taxon>
    </lineage>
</organism>
<dbReference type="AlphaFoldDB" id="A0A2V2YRL0"/>
<dbReference type="PANTHER" id="PTHR43233:SF1">
    <property type="entry name" value="FAMILY N-ACETYLTRANSFERASE, PUTATIVE (AFU_ORTHOLOGUE AFUA_6G03350)-RELATED"/>
    <property type="match status" value="1"/>
</dbReference>
<evidence type="ECO:0000313" key="2">
    <source>
        <dbReference type="EMBL" id="PWV98675.1"/>
    </source>
</evidence>
<reference evidence="2 3" key="1">
    <citation type="submission" date="2018-05" db="EMBL/GenBank/DDBJ databases">
        <title>Genomic Encyclopedia of Type Strains, Phase III (KMG-III): the genomes of soil and plant-associated and newly described type strains.</title>
        <authorList>
            <person name="Whitman W."/>
        </authorList>
    </citation>
    <scope>NUCLEOTIDE SEQUENCE [LARGE SCALE GENOMIC DNA]</scope>
    <source>
        <strain evidence="2 3">CECT 5696</strain>
    </source>
</reference>
<evidence type="ECO:0000259" key="1">
    <source>
        <dbReference type="PROSITE" id="PS51186"/>
    </source>
</evidence>
<dbReference type="SUPFAM" id="SSF55729">
    <property type="entry name" value="Acyl-CoA N-acyltransferases (Nat)"/>
    <property type="match status" value="1"/>
</dbReference>
<keyword evidence="3" id="KW-1185">Reference proteome</keyword>
<dbReference type="PANTHER" id="PTHR43233">
    <property type="entry name" value="FAMILY N-ACETYLTRANSFERASE, PUTATIVE (AFU_ORTHOLOGUE AFUA_6G03350)-RELATED"/>
    <property type="match status" value="1"/>
</dbReference>
<dbReference type="InterPro" id="IPR016181">
    <property type="entry name" value="Acyl_CoA_acyltransferase"/>
</dbReference>
<accession>A0A2V2YRL0</accession>
<dbReference type="CDD" id="cd04301">
    <property type="entry name" value="NAT_SF"/>
    <property type="match status" value="1"/>
</dbReference>
<dbReference type="PROSITE" id="PS51186">
    <property type="entry name" value="GNAT"/>
    <property type="match status" value="1"/>
</dbReference>
<dbReference type="Pfam" id="PF13508">
    <property type="entry name" value="Acetyltransf_7"/>
    <property type="match status" value="1"/>
</dbReference>
<proteinExistence type="predicted"/>
<evidence type="ECO:0000313" key="3">
    <source>
        <dbReference type="Proteomes" id="UP000246635"/>
    </source>
</evidence>
<keyword evidence="2" id="KW-0808">Transferase</keyword>
<sequence>MILHPHEAVIEIADNGFIFTDDKSRLHLYEVCGLLRQSHWAKDRPIEVIARTIETSLCVMVYHKGRQIGFARVVTDYAVYSLILDVIVDEQYRGHGLGKKLITFINTHPRLKDTAKVLWTKYAKQLYEQCGFQEEECYTFMFNRP</sequence>
<comment type="caution">
    <text evidence="2">The sequence shown here is derived from an EMBL/GenBank/DDBJ whole genome shotgun (WGS) entry which is preliminary data.</text>
</comment>